<dbReference type="GO" id="GO:0016866">
    <property type="term" value="F:intramolecular transferase activity"/>
    <property type="evidence" value="ECO:0007669"/>
    <property type="project" value="InterPro"/>
</dbReference>
<dbReference type="PANTHER" id="PTHR11764:SF17">
    <property type="entry name" value="TERPENE CYCLASE_MUTASE FAMILY MEMBER"/>
    <property type="match status" value="1"/>
</dbReference>
<evidence type="ECO:0000313" key="4">
    <source>
        <dbReference type="EMBL" id="CAD1823187.1"/>
    </source>
</evidence>
<gene>
    <name evidence="4" type="ORF">CB5_LOCUS6398</name>
</gene>
<proteinExistence type="predicted"/>
<reference evidence="4" key="1">
    <citation type="submission" date="2020-07" db="EMBL/GenBank/DDBJ databases">
        <authorList>
            <person name="Lin J."/>
        </authorList>
    </citation>
    <scope>NUCLEOTIDE SEQUENCE</scope>
</reference>
<dbReference type="AlphaFoldDB" id="A0A6V7NXB2"/>
<dbReference type="Gene3D" id="1.50.10.20">
    <property type="match status" value="2"/>
</dbReference>
<dbReference type="SUPFAM" id="SSF48239">
    <property type="entry name" value="Terpenoid cyclases/Protein prenyltransferases"/>
    <property type="match status" value="1"/>
</dbReference>
<accession>A0A6V7NXB2</accession>
<sequence length="154" mass="17235">MSCGSQLWEAALAVQAILACNLAEECGSTLMKAHEYIKSSQILENPSGDFSEKFRHMSKGGWAFQVADYGWPISDCTAEALKAILLSSNISPNIVDEKLATDRIYEAVNFILSLQEVTGCFMKTGTLYYATYRNIFPIWALGEYRKQVFNPKRS</sequence>
<protein>
    <recommendedName>
        <fullName evidence="3">Squalene cyclase C-terminal domain-containing protein</fullName>
    </recommendedName>
</protein>
<evidence type="ECO:0000256" key="2">
    <source>
        <dbReference type="SAM" id="SignalP"/>
    </source>
</evidence>
<dbReference type="GO" id="GO:0016104">
    <property type="term" value="P:triterpenoid biosynthetic process"/>
    <property type="evidence" value="ECO:0007669"/>
    <property type="project" value="InterPro"/>
</dbReference>
<dbReference type="PANTHER" id="PTHR11764">
    <property type="entry name" value="TERPENE CYCLASE/MUTASE FAMILY MEMBER"/>
    <property type="match status" value="1"/>
</dbReference>
<keyword evidence="2" id="KW-0732">Signal</keyword>
<dbReference type="Pfam" id="PF13243">
    <property type="entry name" value="SQHop_cyclase_C"/>
    <property type="match status" value="1"/>
</dbReference>
<dbReference type="EMBL" id="LR862142">
    <property type="protein sequence ID" value="CAD1823187.1"/>
    <property type="molecule type" value="Genomic_DNA"/>
</dbReference>
<name>A0A6V7NXB2_ANACO</name>
<dbReference type="InterPro" id="IPR018333">
    <property type="entry name" value="Squalene_cyclase"/>
</dbReference>
<keyword evidence="1" id="KW-0677">Repeat</keyword>
<evidence type="ECO:0000259" key="3">
    <source>
        <dbReference type="Pfam" id="PF13243"/>
    </source>
</evidence>
<feature type="domain" description="Squalene cyclase C-terminal" evidence="3">
    <location>
        <begin position="5"/>
        <end position="121"/>
    </location>
</feature>
<evidence type="ECO:0000256" key="1">
    <source>
        <dbReference type="ARBA" id="ARBA00022737"/>
    </source>
</evidence>
<organism evidence="4">
    <name type="scientific">Ananas comosus var. bracteatus</name>
    <name type="common">red pineapple</name>
    <dbReference type="NCBI Taxonomy" id="296719"/>
    <lineage>
        <taxon>Eukaryota</taxon>
        <taxon>Viridiplantae</taxon>
        <taxon>Streptophyta</taxon>
        <taxon>Embryophyta</taxon>
        <taxon>Tracheophyta</taxon>
        <taxon>Spermatophyta</taxon>
        <taxon>Magnoliopsida</taxon>
        <taxon>Liliopsida</taxon>
        <taxon>Poales</taxon>
        <taxon>Bromeliaceae</taxon>
        <taxon>Bromelioideae</taxon>
        <taxon>Ananas</taxon>
    </lineage>
</organism>
<dbReference type="InterPro" id="IPR008930">
    <property type="entry name" value="Terpenoid_cyclase/PrenylTrfase"/>
</dbReference>
<feature type="chain" id="PRO_5028166085" description="Squalene cyclase C-terminal domain-containing protein" evidence="2">
    <location>
        <begin position="24"/>
        <end position="154"/>
    </location>
</feature>
<dbReference type="GO" id="GO:0005811">
    <property type="term" value="C:lipid droplet"/>
    <property type="evidence" value="ECO:0007669"/>
    <property type="project" value="InterPro"/>
</dbReference>
<dbReference type="InterPro" id="IPR032696">
    <property type="entry name" value="SQ_cyclase_C"/>
</dbReference>
<feature type="signal peptide" evidence="2">
    <location>
        <begin position="1"/>
        <end position="23"/>
    </location>
</feature>